<dbReference type="PANTHER" id="PTHR34580:SF1">
    <property type="entry name" value="PROTEIN PAFC"/>
    <property type="match status" value="1"/>
</dbReference>
<dbReference type="AlphaFoldDB" id="A0AAN1PRM4"/>
<evidence type="ECO:0000259" key="1">
    <source>
        <dbReference type="Pfam" id="PF13280"/>
    </source>
</evidence>
<evidence type="ECO:0000313" key="3">
    <source>
        <dbReference type="Proteomes" id="UP000263418"/>
    </source>
</evidence>
<dbReference type="InterPro" id="IPR026881">
    <property type="entry name" value="WYL_dom"/>
</dbReference>
<organism evidence="2 3">
    <name type="scientific">Vibrio vulnificus</name>
    <dbReference type="NCBI Taxonomy" id="672"/>
    <lineage>
        <taxon>Bacteria</taxon>
        <taxon>Pseudomonadati</taxon>
        <taxon>Pseudomonadota</taxon>
        <taxon>Gammaproteobacteria</taxon>
        <taxon>Vibrionales</taxon>
        <taxon>Vibrionaceae</taxon>
        <taxon>Vibrio</taxon>
    </lineage>
</organism>
<dbReference type="PROSITE" id="PS52050">
    <property type="entry name" value="WYL"/>
    <property type="match status" value="1"/>
</dbReference>
<dbReference type="PANTHER" id="PTHR34580">
    <property type="match status" value="1"/>
</dbReference>
<feature type="domain" description="WYL" evidence="1">
    <location>
        <begin position="164"/>
        <end position="230"/>
    </location>
</feature>
<reference evidence="2 3" key="1">
    <citation type="submission" date="2017-01" db="EMBL/GenBank/DDBJ databases">
        <title>Complete Genome Sequence of Vibrio vulnificus FORC_053.</title>
        <authorList>
            <consortium name="Food-borne Pathogen Omics Research Center"/>
            <person name="Chung H.Y."/>
            <person name="Na E.J."/>
            <person name="Song J.S."/>
            <person name="Kim H."/>
            <person name="Lee J.-H."/>
            <person name="Ryu S."/>
            <person name="Choi S.H."/>
        </authorList>
    </citation>
    <scope>NUCLEOTIDE SEQUENCE [LARGE SCALE GENOMIC DNA]</scope>
    <source>
        <strain evidence="2 3">FORC_053</strain>
    </source>
</reference>
<accession>A0AAN1PRM4</accession>
<name>A0AAN1PRM4_VIBVL</name>
<dbReference type="Proteomes" id="UP000263418">
    <property type="component" value="Chromosome 1"/>
</dbReference>
<protein>
    <submittedName>
        <fullName evidence="2">WYL domain-containing protein</fullName>
    </submittedName>
</protein>
<dbReference type="EMBL" id="CP019290">
    <property type="protein sequence ID" value="AXX60922.1"/>
    <property type="molecule type" value="Genomic_DNA"/>
</dbReference>
<gene>
    <name evidence="2" type="ORF">FORC53_2583</name>
</gene>
<proteinExistence type="predicted"/>
<dbReference type="Pfam" id="PF13280">
    <property type="entry name" value="WYL"/>
    <property type="match status" value="1"/>
</dbReference>
<evidence type="ECO:0000313" key="2">
    <source>
        <dbReference type="EMBL" id="AXX60922.1"/>
    </source>
</evidence>
<dbReference type="InterPro" id="IPR051534">
    <property type="entry name" value="CBASS_pafABC_assoc_protein"/>
</dbReference>
<sequence>MRLKIKPSMNDTKLNRSQHYIQLVLEIYKRIPNSRKITAKEIQQQLSEVGIVRSERTIQRNLTDIAQFFDDVDVDMRDKPFGYSRRSRHLLSHGPQEAVLLSLAENYLRYLLPVNLMKTLDTVFNDAKQHLFPTTSNVKERQWLKKVRFVSEGVPLLPPHIDNEIFEKVSYALFHNRYLSLCYTNANLEQKSKEVMPLGLAQQGSRLYLVCRFRGHINERSLALHRIHKASISTFDFAYPSDFDLERYDLDGRFYFGEGEEIRLSFCIGRESGYHLLETPLSMDQHVELIDGGYQVTATVIDSLQLDRWLRGFGDEVWSIAKEECTTKIA</sequence>